<dbReference type="OrthoDB" id="1470350at2759"/>
<dbReference type="GO" id="GO:0016705">
    <property type="term" value="F:oxidoreductase activity, acting on paired donors, with incorporation or reduction of molecular oxygen"/>
    <property type="evidence" value="ECO:0007669"/>
    <property type="project" value="InterPro"/>
</dbReference>
<protein>
    <recommendedName>
        <fullName evidence="5">Cytochrome P450</fullName>
    </recommendedName>
</protein>
<evidence type="ECO:0000313" key="4">
    <source>
        <dbReference type="Proteomes" id="UP001153714"/>
    </source>
</evidence>
<evidence type="ECO:0000256" key="1">
    <source>
        <dbReference type="ARBA" id="ARBA00023033"/>
    </source>
</evidence>
<dbReference type="EMBL" id="OU893340">
    <property type="protein sequence ID" value="CAG9796529.1"/>
    <property type="molecule type" value="Genomic_DNA"/>
</dbReference>
<accession>A0A9N9RHA9</accession>
<dbReference type="AlphaFoldDB" id="A0A9N9RHA9"/>
<dbReference type="Proteomes" id="UP001153714">
    <property type="component" value="Chromosome 9"/>
</dbReference>
<dbReference type="GO" id="GO:0004497">
    <property type="term" value="F:monooxygenase activity"/>
    <property type="evidence" value="ECO:0007669"/>
    <property type="project" value="UniProtKB-KW"/>
</dbReference>
<dbReference type="InterPro" id="IPR036396">
    <property type="entry name" value="Cyt_P450_sf"/>
</dbReference>
<evidence type="ECO:0000313" key="3">
    <source>
        <dbReference type="EMBL" id="CAG9796529.1"/>
    </source>
</evidence>
<organism evidence="3 4">
    <name type="scientific">Diatraea saccharalis</name>
    <name type="common">sugarcane borer</name>
    <dbReference type="NCBI Taxonomy" id="40085"/>
    <lineage>
        <taxon>Eukaryota</taxon>
        <taxon>Metazoa</taxon>
        <taxon>Ecdysozoa</taxon>
        <taxon>Arthropoda</taxon>
        <taxon>Hexapoda</taxon>
        <taxon>Insecta</taxon>
        <taxon>Pterygota</taxon>
        <taxon>Neoptera</taxon>
        <taxon>Endopterygota</taxon>
        <taxon>Lepidoptera</taxon>
        <taxon>Glossata</taxon>
        <taxon>Ditrysia</taxon>
        <taxon>Pyraloidea</taxon>
        <taxon>Crambidae</taxon>
        <taxon>Crambinae</taxon>
        <taxon>Diatraea</taxon>
    </lineage>
</organism>
<keyword evidence="1" id="KW-0503">Monooxygenase</keyword>
<keyword evidence="1" id="KW-0560">Oxidoreductase</keyword>
<dbReference type="Gene3D" id="1.10.630.10">
    <property type="entry name" value="Cytochrome P450"/>
    <property type="match status" value="1"/>
</dbReference>
<dbReference type="SUPFAM" id="SSF48264">
    <property type="entry name" value="Cytochrome P450"/>
    <property type="match status" value="1"/>
</dbReference>
<keyword evidence="2" id="KW-0472">Membrane</keyword>
<name>A0A9N9RHA9_9NEOP</name>
<sequence length="123" mass="14171">MLQTMFLYILAAAIILCILHIIFLCTGDARLVRQIPGPKDVFIIGNTLELLITPVELFKLGRRYANKWKDIYRFIAFNIRAVNIFNPEDIEVVMSTMKHSEKSYFYSFLRPWLGDGLLLSGGK</sequence>
<feature type="transmembrane region" description="Helical" evidence="2">
    <location>
        <begin position="6"/>
        <end position="25"/>
    </location>
</feature>
<keyword evidence="4" id="KW-1185">Reference proteome</keyword>
<reference evidence="3" key="1">
    <citation type="submission" date="2021-12" db="EMBL/GenBank/DDBJ databases">
        <authorList>
            <person name="King R."/>
        </authorList>
    </citation>
    <scope>NUCLEOTIDE SEQUENCE</scope>
</reference>
<evidence type="ECO:0008006" key="5">
    <source>
        <dbReference type="Google" id="ProtNLM"/>
    </source>
</evidence>
<reference evidence="3" key="2">
    <citation type="submission" date="2022-10" db="EMBL/GenBank/DDBJ databases">
        <authorList>
            <consortium name="ENA_rothamsted_submissions"/>
            <consortium name="culmorum"/>
            <person name="King R."/>
        </authorList>
    </citation>
    <scope>NUCLEOTIDE SEQUENCE</scope>
</reference>
<gene>
    <name evidence="3" type="ORF">DIATSA_LOCUS13717</name>
</gene>
<dbReference type="GO" id="GO:0020037">
    <property type="term" value="F:heme binding"/>
    <property type="evidence" value="ECO:0007669"/>
    <property type="project" value="InterPro"/>
</dbReference>
<keyword evidence="2" id="KW-1133">Transmembrane helix</keyword>
<evidence type="ECO:0000256" key="2">
    <source>
        <dbReference type="SAM" id="Phobius"/>
    </source>
</evidence>
<keyword evidence="2" id="KW-0812">Transmembrane</keyword>
<dbReference type="GO" id="GO:0005506">
    <property type="term" value="F:iron ion binding"/>
    <property type="evidence" value="ECO:0007669"/>
    <property type="project" value="InterPro"/>
</dbReference>
<proteinExistence type="predicted"/>